<reference evidence="19 20" key="1">
    <citation type="submission" date="2020-08" db="EMBL/GenBank/DDBJ databases">
        <title>Acidobacteriota in marine sediments use diverse sulfur dissimilation pathways.</title>
        <authorList>
            <person name="Wasmund K."/>
        </authorList>
    </citation>
    <scope>NUCLEOTIDE SEQUENCE [LARGE SCALE GENOMIC DNA]</scope>
    <source>
        <strain evidence="19">MAG AM4</strain>
    </source>
</reference>
<sequence length="467" mass="48914">MSANEQFDLTIIGSGPGGYVAAIRAAQLGLKTAVIEKYKLPGGTCLHWGCIPTKALLHSAEVLETTRTAGGYGVKVQNAELDLPGVHKHRKKTVITNAKGVAFLFKKNGITLIQGTGRLAGAGAVEVTPEQGDPFTVKSGKIILATGSVVREMPGMEFDGKSIISSDHALELDRIPESMLVLGAGAVGVEFASIYATFGSKVTLVELLPNLVPLEDPDLGQELEKAFKKRKIEVHTGTRVQSVKKVDGGVKIKAEKDGEAVEMSTEVLLVAVGRNAVTSGLGLEGTGVVMDGPFIQVDGMMQTGEPGVYAIGDIVKTPALAHVASHEGVIAAEHAAGGSPHPIDYDKIPSCTYSSPEIASVGLSEQEAKDRGYEVAVGSFPFTANGKAKIIGDARGFVKIVSDKKYDEILGVHIIGPHATELISEAIAAVNLEATTEALFHAVHAHPTLAEAMHEAALGVHGRSIHI</sequence>
<feature type="binding site" evidence="14">
    <location>
        <begin position="146"/>
        <end position="148"/>
    </location>
    <ligand>
        <name>FAD</name>
        <dbReference type="ChEBI" id="CHEBI:57692"/>
    </ligand>
</feature>
<evidence type="ECO:0000256" key="14">
    <source>
        <dbReference type="PIRSR" id="PIRSR000350-3"/>
    </source>
</evidence>
<keyword evidence="6 16" id="KW-0285">Flavoprotein</keyword>
<evidence type="ECO:0000256" key="12">
    <source>
        <dbReference type="ARBA" id="ARBA00049187"/>
    </source>
</evidence>
<evidence type="ECO:0000256" key="11">
    <source>
        <dbReference type="ARBA" id="ARBA00023284"/>
    </source>
</evidence>
<dbReference type="PIRSF" id="PIRSF000350">
    <property type="entry name" value="Mercury_reductase_MerA"/>
    <property type="match status" value="1"/>
</dbReference>
<evidence type="ECO:0000256" key="15">
    <source>
        <dbReference type="PIRSR" id="PIRSR000350-4"/>
    </source>
</evidence>
<keyword evidence="14" id="KW-0547">Nucleotide-binding</keyword>
<evidence type="ECO:0000256" key="3">
    <source>
        <dbReference type="ARBA" id="ARBA00012608"/>
    </source>
</evidence>
<dbReference type="InterPro" id="IPR036188">
    <property type="entry name" value="FAD/NAD-bd_sf"/>
</dbReference>
<dbReference type="InterPro" id="IPR004099">
    <property type="entry name" value="Pyr_nucl-diS_OxRdtase_dimer"/>
</dbReference>
<evidence type="ECO:0000256" key="6">
    <source>
        <dbReference type="ARBA" id="ARBA00022630"/>
    </source>
</evidence>
<name>A0A8J7CEP9_9BACT</name>
<evidence type="ECO:0000313" key="20">
    <source>
        <dbReference type="Proteomes" id="UP000648239"/>
    </source>
</evidence>
<dbReference type="InterPro" id="IPR001100">
    <property type="entry name" value="Pyr_nuc-diS_OxRdtase"/>
</dbReference>
<evidence type="ECO:0000256" key="13">
    <source>
        <dbReference type="PIRSR" id="PIRSR000350-2"/>
    </source>
</evidence>
<dbReference type="PRINTS" id="PR00368">
    <property type="entry name" value="FADPNR"/>
</dbReference>
<feature type="binding site" evidence="14">
    <location>
        <position position="54"/>
    </location>
    <ligand>
        <name>FAD</name>
        <dbReference type="ChEBI" id="CHEBI:57692"/>
    </ligand>
</feature>
<dbReference type="PANTHER" id="PTHR22912:SF217">
    <property type="entry name" value="DIHYDROLIPOYL DEHYDROGENASE"/>
    <property type="match status" value="1"/>
</dbReference>
<evidence type="ECO:0000256" key="1">
    <source>
        <dbReference type="ARBA" id="ARBA00004496"/>
    </source>
</evidence>
<dbReference type="PROSITE" id="PS00076">
    <property type="entry name" value="PYRIDINE_REDOX_1"/>
    <property type="match status" value="1"/>
</dbReference>
<evidence type="ECO:0000256" key="4">
    <source>
        <dbReference type="ARBA" id="ARBA00016961"/>
    </source>
</evidence>
<dbReference type="EC" id="1.8.1.4" evidence="3 16"/>
<feature type="domain" description="Pyridine nucleotide-disulphide oxidoreductase dimerisation" evidence="17">
    <location>
        <begin position="348"/>
        <end position="457"/>
    </location>
</feature>
<evidence type="ECO:0000256" key="10">
    <source>
        <dbReference type="ARBA" id="ARBA00023157"/>
    </source>
</evidence>
<feature type="disulfide bond" description="Redox-active" evidence="15">
    <location>
        <begin position="45"/>
        <end position="50"/>
    </location>
</feature>
<evidence type="ECO:0000256" key="8">
    <source>
        <dbReference type="ARBA" id="ARBA00023002"/>
    </source>
</evidence>
<feature type="binding site" evidence="14">
    <location>
        <position position="273"/>
    </location>
    <ligand>
        <name>NAD(+)</name>
        <dbReference type="ChEBI" id="CHEBI:57540"/>
    </ligand>
</feature>
<gene>
    <name evidence="19" type="primary">lpdA</name>
    <name evidence="19" type="ORF">IFK94_10390</name>
</gene>
<dbReference type="SUPFAM" id="SSF55424">
    <property type="entry name" value="FAD/NAD-linked reductases, dimerisation (C-terminal) domain"/>
    <property type="match status" value="1"/>
</dbReference>
<evidence type="ECO:0000256" key="9">
    <source>
        <dbReference type="ARBA" id="ARBA00023027"/>
    </source>
</evidence>
<keyword evidence="5" id="KW-0963">Cytoplasm</keyword>
<evidence type="ECO:0000259" key="18">
    <source>
        <dbReference type="Pfam" id="PF07992"/>
    </source>
</evidence>
<dbReference type="PANTHER" id="PTHR22912">
    <property type="entry name" value="DISULFIDE OXIDOREDUCTASE"/>
    <property type="match status" value="1"/>
</dbReference>
<evidence type="ECO:0000256" key="16">
    <source>
        <dbReference type="RuleBase" id="RU003692"/>
    </source>
</evidence>
<dbReference type="InterPro" id="IPR050151">
    <property type="entry name" value="Class-I_Pyr_Nuc-Dis_Oxidored"/>
</dbReference>
<dbReference type="PRINTS" id="PR00411">
    <property type="entry name" value="PNDRDTASEI"/>
</dbReference>
<dbReference type="InterPro" id="IPR012999">
    <property type="entry name" value="Pyr_OxRdtase_I_AS"/>
</dbReference>
<keyword evidence="8 16" id="KW-0560">Oxidoreductase</keyword>
<dbReference type="InterPro" id="IPR023753">
    <property type="entry name" value="FAD/NAD-binding_dom"/>
</dbReference>
<proteinExistence type="inferred from homology"/>
<dbReference type="SUPFAM" id="SSF51905">
    <property type="entry name" value="FAD/NAD(P)-binding domain"/>
    <property type="match status" value="1"/>
</dbReference>
<dbReference type="Proteomes" id="UP000648239">
    <property type="component" value="Unassembled WGS sequence"/>
</dbReference>
<feature type="binding site" evidence="14">
    <location>
        <position position="117"/>
    </location>
    <ligand>
        <name>FAD</name>
        <dbReference type="ChEBI" id="CHEBI:57692"/>
    </ligand>
</feature>
<comment type="caution">
    <text evidence="19">The sequence shown here is derived from an EMBL/GenBank/DDBJ whole genome shotgun (WGS) entry which is preliminary data.</text>
</comment>
<evidence type="ECO:0000256" key="5">
    <source>
        <dbReference type="ARBA" id="ARBA00022490"/>
    </source>
</evidence>
<feature type="binding site" evidence="14">
    <location>
        <begin position="183"/>
        <end position="190"/>
    </location>
    <ligand>
        <name>NAD(+)</name>
        <dbReference type="ChEBI" id="CHEBI:57540"/>
    </ligand>
</feature>
<evidence type="ECO:0000313" key="19">
    <source>
        <dbReference type="EMBL" id="MBD3868519.1"/>
    </source>
</evidence>
<evidence type="ECO:0000256" key="7">
    <source>
        <dbReference type="ARBA" id="ARBA00022827"/>
    </source>
</evidence>
<dbReference type="NCBIfam" id="TIGR01350">
    <property type="entry name" value="lipoamide_DH"/>
    <property type="match status" value="1"/>
</dbReference>
<dbReference type="GO" id="GO:0050660">
    <property type="term" value="F:flavin adenine dinucleotide binding"/>
    <property type="evidence" value="ECO:0007669"/>
    <property type="project" value="InterPro"/>
</dbReference>
<keyword evidence="10" id="KW-1015">Disulfide bond</keyword>
<dbReference type="Pfam" id="PF07992">
    <property type="entry name" value="Pyr_redox_2"/>
    <property type="match status" value="1"/>
</dbReference>
<comment type="similarity">
    <text evidence="2 16">Belongs to the class-I pyridine nucleotide-disulfide oxidoreductase family.</text>
</comment>
<comment type="subcellular location">
    <subcellularLocation>
        <location evidence="1">Cytoplasm</location>
    </subcellularLocation>
</comment>
<evidence type="ECO:0000256" key="2">
    <source>
        <dbReference type="ARBA" id="ARBA00007532"/>
    </source>
</evidence>
<keyword evidence="11 16" id="KW-0676">Redox-active center</keyword>
<dbReference type="AlphaFoldDB" id="A0A8J7CEP9"/>
<dbReference type="Pfam" id="PF02852">
    <property type="entry name" value="Pyr_redox_dim"/>
    <property type="match status" value="1"/>
</dbReference>
<dbReference type="GO" id="GO:0006103">
    <property type="term" value="P:2-oxoglutarate metabolic process"/>
    <property type="evidence" value="ECO:0007669"/>
    <property type="project" value="TreeGrafter"/>
</dbReference>
<dbReference type="GO" id="GO:0004148">
    <property type="term" value="F:dihydrolipoyl dehydrogenase (NADH) activity"/>
    <property type="evidence" value="ECO:0007669"/>
    <property type="project" value="UniProtKB-EC"/>
</dbReference>
<evidence type="ECO:0000259" key="17">
    <source>
        <dbReference type="Pfam" id="PF02852"/>
    </source>
</evidence>
<accession>A0A8J7CEP9</accession>
<keyword evidence="9 14" id="KW-0520">NAD</keyword>
<organism evidence="19 20">
    <name type="scientific">Candidatus Polarisedimenticola svalbardensis</name>
    <dbReference type="NCBI Taxonomy" id="2886004"/>
    <lineage>
        <taxon>Bacteria</taxon>
        <taxon>Pseudomonadati</taxon>
        <taxon>Acidobacteriota</taxon>
        <taxon>Candidatus Polarisedimenticolia</taxon>
        <taxon>Candidatus Polarisedimenticolales</taxon>
        <taxon>Candidatus Polarisedimenticolaceae</taxon>
        <taxon>Candidatus Polarisedimenticola</taxon>
    </lineage>
</organism>
<comment type="catalytic activity">
    <reaction evidence="12 16">
        <text>N(6)-[(R)-dihydrolipoyl]-L-lysyl-[protein] + NAD(+) = N(6)-[(R)-lipoyl]-L-lysyl-[protein] + NADH + H(+)</text>
        <dbReference type="Rhea" id="RHEA:15045"/>
        <dbReference type="Rhea" id="RHEA-COMP:10474"/>
        <dbReference type="Rhea" id="RHEA-COMP:10475"/>
        <dbReference type="ChEBI" id="CHEBI:15378"/>
        <dbReference type="ChEBI" id="CHEBI:57540"/>
        <dbReference type="ChEBI" id="CHEBI:57945"/>
        <dbReference type="ChEBI" id="CHEBI:83099"/>
        <dbReference type="ChEBI" id="CHEBI:83100"/>
        <dbReference type="EC" id="1.8.1.4"/>
    </reaction>
</comment>
<feature type="binding site" evidence="14">
    <location>
        <position position="206"/>
    </location>
    <ligand>
        <name>NAD(+)</name>
        <dbReference type="ChEBI" id="CHEBI:57540"/>
    </ligand>
</feature>
<keyword evidence="7 14" id="KW-0274">FAD</keyword>
<dbReference type="Gene3D" id="3.50.50.60">
    <property type="entry name" value="FAD/NAD(P)-binding domain"/>
    <property type="match status" value="2"/>
</dbReference>
<dbReference type="InterPro" id="IPR006258">
    <property type="entry name" value="Lipoamide_DH"/>
</dbReference>
<comment type="miscellaneous">
    <text evidence="16">The active site is a redox-active disulfide bond.</text>
</comment>
<feature type="active site" description="Proton acceptor" evidence="13">
    <location>
        <position position="446"/>
    </location>
</feature>
<dbReference type="Gene3D" id="3.30.390.30">
    <property type="match status" value="1"/>
</dbReference>
<comment type="cofactor">
    <cofactor evidence="14 16">
        <name>FAD</name>
        <dbReference type="ChEBI" id="CHEBI:57692"/>
    </cofactor>
    <text evidence="14 16">Binds 1 FAD per subunit.</text>
</comment>
<feature type="domain" description="FAD/NAD(P)-binding" evidence="18">
    <location>
        <begin position="7"/>
        <end position="328"/>
    </location>
</feature>
<dbReference type="EMBL" id="JACXWD010000034">
    <property type="protein sequence ID" value="MBD3868519.1"/>
    <property type="molecule type" value="Genomic_DNA"/>
</dbReference>
<feature type="binding site" evidence="14">
    <location>
        <position position="313"/>
    </location>
    <ligand>
        <name>FAD</name>
        <dbReference type="ChEBI" id="CHEBI:57692"/>
    </ligand>
</feature>
<dbReference type="GO" id="GO:0005737">
    <property type="term" value="C:cytoplasm"/>
    <property type="evidence" value="ECO:0007669"/>
    <property type="project" value="UniProtKB-SubCell"/>
</dbReference>
<dbReference type="InterPro" id="IPR016156">
    <property type="entry name" value="FAD/NAD-linked_Rdtase_dimer_sf"/>
</dbReference>
<protein>
    <recommendedName>
        <fullName evidence="4 16">Dihydrolipoyl dehydrogenase</fullName>
        <ecNumber evidence="3 16">1.8.1.4</ecNumber>
    </recommendedName>
</protein>
<dbReference type="FunFam" id="3.30.390.30:FF:000001">
    <property type="entry name" value="Dihydrolipoyl dehydrogenase"/>
    <property type="match status" value="1"/>
</dbReference>